<dbReference type="RefSeq" id="WP_015030592.1">
    <property type="nucleotide sequence ID" value="NC_018748.1"/>
</dbReference>
<evidence type="ECO:0000313" key="4">
    <source>
        <dbReference type="Proteomes" id="UP000002875"/>
    </source>
</evidence>
<reference evidence="3 4" key="1">
    <citation type="submission" date="2011-07" db="EMBL/GenBank/DDBJ databases">
        <title>The complete genome of chromosome of Emticicia oligotrophica DSM 17448.</title>
        <authorList>
            <consortium name="US DOE Joint Genome Institute (JGI-PGF)"/>
            <person name="Lucas S."/>
            <person name="Han J."/>
            <person name="Lapidus A."/>
            <person name="Bruce D."/>
            <person name="Goodwin L."/>
            <person name="Pitluck S."/>
            <person name="Peters L."/>
            <person name="Kyrpides N."/>
            <person name="Mavromatis K."/>
            <person name="Ivanova N."/>
            <person name="Ovchinnikova G."/>
            <person name="Teshima H."/>
            <person name="Detter J.C."/>
            <person name="Tapia R."/>
            <person name="Han C."/>
            <person name="Land M."/>
            <person name="Hauser L."/>
            <person name="Markowitz V."/>
            <person name="Cheng J.-F."/>
            <person name="Hugenholtz P."/>
            <person name="Woyke T."/>
            <person name="Wu D."/>
            <person name="Tindall B."/>
            <person name="Pomrenke H."/>
            <person name="Brambilla E."/>
            <person name="Klenk H.-P."/>
            <person name="Eisen J.A."/>
        </authorList>
    </citation>
    <scope>NUCLEOTIDE SEQUENCE [LARGE SCALE GENOMIC DNA]</scope>
    <source>
        <strain evidence="3 4">DSM 17448</strain>
    </source>
</reference>
<keyword evidence="4" id="KW-1185">Reference proteome</keyword>
<dbReference type="SUPFAM" id="SSF56954">
    <property type="entry name" value="Outer membrane efflux proteins (OEP)"/>
    <property type="match status" value="1"/>
</dbReference>
<name>A0ABM5N5U5_EMTOG</name>
<dbReference type="Proteomes" id="UP000002875">
    <property type="component" value="Chromosome"/>
</dbReference>
<feature type="chain" id="PRO_5045907212" evidence="2">
    <location>
        <begin position="20"/>
        <end position="418"/>
    </location>
</feature>
<gene>
    <name evidence="3" type="ordered locus">Emtol_3778</name>
</gene>
<evidence type="ECO:0000256" key="2">
    <source>
        <dbReference type="SAM" id="SignalP"/>
    </source>
</evidence>
<dbReference type="Gene3D" id="1.20.1600.10">
    <property type="entry name" value="Outer membrane efflux proteins (OEP)"/>
    <property type="match status" value="1"/>
</dbReference>
<sequence length="418" mass="48275">MKKLIFVLLLLGFRVSAQSDTLKLTLKQAEDDFFKENLQLVAAKLGISEGRAYELQAGLRPNPSLYFEHMPYNTQNKELGGFKKNNAEQIIQFQYLVQVAQKRQKAISLAQANTEQAENSFRELIRNLQYQLHATFYDLYFTNQALVVYEQEISTLQQTLNAYQEQFNRGNVPLKDLARLKAYLVSLNTEKQSLIQQKFDDERDLGYLLGSKKQYTIEPVVESVFTNVDFNKLTISDLINIASENRFDLKGALTQRKIEERNLEFQMANKKPDLTFQMTYDRNGSFVQNYLGLGVSMNLPVFNKNQGNIQAAQIRIQEAEKLQESYQLKVEKDVQNAFYKARQADTVAKSIDSKFSDDFSKLIAGVLDNYRKQNITVVEFIDFFDSYKQTILQYNQLQNDRVSAFENLNFTVGKAILN</sequence>
<protein>
    <submittedName>
        <fullName evidence="3">Outer membrane efflux protein</fullName>
    </submittedName>
</protein>
<keyword evidence="2" id="KW-0732">Signal</keyword>
<evidence type="ECO:0000256" key="1">
    <source>
        <dbReference type="SAM" id="Coils"/>
    </source>
</evidence>
<dbReference type="PANTHER" id="PTHR30203:SF23">
    <property type="entry name" value="OUTER MEMBRANE EFFLUX PROTEIN"/>
    <property type="match status" value="1"/>
</dbReference>
<feature type="signal peptide" evidence="2">
    <location>
        <begin position="1"/>
        <end position="19"/>
    </location>
</feature>
<proteinExistence type="predicted"/>
<organism evidence="3 4">
    <name type="scientific">Emticicia oligotrophica (strain DSM 17448 / CIP 109782 / MTCC 6937 / GPTSA100-15)</name>
    <dbReference type="NCBI Taxonomy" id="929562"/>
    <lineage>
        <taxon>Bacteria</taxon>
        <taxon>Pseudomonadati</taxon>
        <taxon>Bacteroidota</taxon>
        <taxon>Cytophagia</taxon>
        <taxon>Cytophagales</taxon>
        <taxon>Leadbetterellaceae</taxon>
        <taxon>Emticicia</taxon>
    </lineage>
</organism>
<dbReference type="InterPro" id="IPR010131">
    <property type="entry name" value="MdtP/NodT-like"/>
</dbReference>
<dbReference type="EMBL" id="CP002961">
    <property type="protein sequence ID" value="AFK04904.1"/>
    <property type="molecule type" value="Genomic_DNA"/>
</dbReference>
<accession>A0ABM5N5U5</accession>
<feature type="coiled-coil region" evidence="1">
    <location>
        <begin position="107"/>
        <end position="197"/>
    </location>
</feature>
<keyword evidence="1" id="KW-0175">Coiled coil</keyword>
<dbReference type="PANTHER" id="PTHR30203">
    <property type="entry name" value="OUTER MEMBRANE CATION EFFLUX PROTEIN"/>
    <property type="match status" value="1"/>
</dbReference>
<evidence type="ECO:0000313" key="3">
    <source>
        <dbReference type="EMBL" id="AFK04904.1"/>
    </source>
</evidence>